<feature type="domain" description="Dihydroorotate dehydrogenase catalytic" evidence="13">
    <location>
        <begin position="113"/>
        <end position="440"/>
    </location>
</feature>
<evidence type="ECO:0000256" key="1">
    <source>
        <dbReference type="ARBA" id="ARBA00004370"/>
    </source>
</evidence>
<keyword evidence="11" id="KW-0496">Mitochondrion</keyword>
<dbReference type="SUPFAM" id="SSF51395">
    <property type="entry name" value="FMN-linked oxidoreductases"/>
    <property type="match status" value="1"/>
</dbReference>
<dbReference type="GO" id="GO:0106430">
    <property type="term" value="F:dihydroorotate dehydrogenase (quinone) activity"/>
    <property type="evidence" value="ECO:0007669"/>
    <property type="project" value="UniProtKB-EC"/>
</dbReference>
<evidence type="ECO:0000256" key="5">
    <source>
        <dbReference type="ARBA" id="ARBA00017599"/>
    </source>
</evidence>
<dbReference type="FunCoup" id="A0A1Y1UM09">
    <property type="interactions" value="348"/>
</dbReference>
<comment type="pathway">
    <text evidence="2 11">Pyrimidine metabolism; UMP biosynthesis via de novo pathway; orotate from (S)-dihydroorotate (quinone route): step 1/1.</text>
</comment>
<comment type="catalytic activity">
    <reaction evidence="10 11">
        <text>(S)-dihydroorotate + a quinone = orotate + a quinol</text>
        <dbReference type="Rhea" id="RHEA:30187"/>
        <dbReference type="ChEBI" id="CHEBI:24646"/>
        <dbReference type="ChEBI" id="CHEBI:30839"/>
        <dbReference type="ChEBI" id="CHEBI:30864"/>
        <dbReference type="ChEBI" id="CHEBI:132124"/>
        <dbReference type="EC" id="1.3.5.2"/>
    </reaction>
</comment>
<dbReference type="GO" id="GO:0006207">
    <property type="term" value="P:'de novo' pyrimidine nucleobase biosynthetic process"/>
    <property type="evidence" value="ECO:0007669"/>
    <property type="project" value="InterPro"/>
</dbReference>
<evidence type="ECO:0000313" key="15">
    <source>
        <dbReference type="Proteomes" id="UP000193218"/>
    </source>
</evidence>
<keyword evidence="6 11" id="KW-0285">Flavoprotein</keyword>
<evidence type="ECO:0000256" key="2">
    <source>
        <dbReference type="ARBA" id="ARBA00005161"/>
    </source>
</evidence>
<evidence type="ECO:0000256" key="7">
    <source>
        <dbReference type="ARBA" id="ARBA00022643"/>
    </source>
</evidence>
<dbReference type="GO" id="GO:0005743">
    <property type="term" value="C:mitochondrial inner membrane"/>
    <property type="evidence" value="ECO:0007669"/>
    <property type="project" value="UniProtKB-SubCell"/>
</dbReference>
<dbReference type="CDD" id="cd04738">
    <property type="entry name" value="DHOD_2_like"/>
    <property type="match status" value="1"/>
</dbReference>
<keyword evidence="11" id="KW-0999">Mitochondrion inner membrane</keyword>
<evidence type="ECO:0000256" key="12">
    <source>
        <dbReference type="SAM" id="MobiDB-lite"/>
    </source>
</evidence>
<proteinExistence type="inferred from homology"/>
<evidence type="ECO:0000256" key="8">
    <source>
        <dbReference type="ARBA" id="ARBA00023002"/>
    </source>
</evidence>
<organism evidence="14 15">
    <name type="scientific">Kockovaella imperatae</name>
    <dbReference type="NCBI Taxonomy" id="4999"/>
    <lineage>
        <taxon>Eukaryota</taxon>
        <taxon>Fungi</taxon>
        <taxon>Dikarya</taxon>
        <taxon>Basidiomycota</taxon>
        <taxon>Agaricomycotina</taxon>
        <taxon>Tremellomycetes</taxon>
        <taxon>Tremellales</taxon>
        <taxon>Cuniculitremaceae</taxon>
        <taxon>Kockovaella</taxon>
    </lineage>
</organism>
<evidence type="ECO:0000256" key="6">
    <source>
        <dbReference type="ARBA" id="ARBA00022630"/>
    </source>
</evidence>
<evidence type="ECO:0000256" key="3">
    <source>
        <dbReference type="ARBA" id="ARBA00005359"/>
    </source>
</evidence>
<dbReference type="InterPro" id="IPR050074">
    <property type="entry name" value="DHO_dehydrogenase"/>
</dbReference>
<dbReference type="NCBIfam" id="TIGR01036">
    <property type="entry name" value="pyrD_sub2"/>
    <property type="match status" value="1"/>
</dbReference>
<dbReference type="InParanoid" id="A0A1Y1UM09"/>
<dbReference type="EC" id="1.3.5.2" evidence="4 11"/>
<dbReference type="InterPro" id="IPR001295">
    <property type="entry name" value="Dihydroorotate_DH_CS"/>
</dbReference>
<dbReference type="PROSITE" id="PS00912">
    <property type="entry name" value="DHODEHASE_2"/>
    <property type="match status" value="1"/>
</dbReference>
<dbReference type="OrthoDB" id="14784at2759"/>
<dbReference type="InterPro" id="IPR005719">
    <property type="entry name" value="Dihydroorotate_DH_2"/>
</dbReference>
<dbReference type="EMBL" id="NBSH01000004">
    <property type="protein sequence ID" value="ORX38524.1"/>
    <property type="molecule type" value="Genomic_DNA"/>
</dbReference>
<feature type="compositionally biased region" description="Basic and acidic residues" evidence="12">
    <location>
        <begin position="578"/>
        <end position="600"/>
    </location>
</feature>
<dbReference type="GeneID" id="33555582"/>
<evidence type="ECO:0000256" key="4">
    <source>
        <dbReference type="ARBA" id="ARBA00012791"/>
    </source>
</evidence>
<dbReference type="AlphaFoldDB" id="A0A1Y1UM09"/>
<dbReference type="GO" id="GO:0044205">
    <property type="term" value="P:'de novo' UMP biosynthetic process"/>
    <property type="evidence" value="ECO:0007669"/>
    <property type="project" value="UniProtKB-UniPathway"/>
</dbReference>
<evidence type="ECO:0000256" key="10">
    <source>
        <dbReference type="ARBA" id="ARBA00048639"/>
    </source>
</evidence>
<comment type="similarity">
    <text evidence="3 11">Belongs to the dihydroorotate dehydrogenase family. Type 2 subfamily.</text>
</comment>
<dbReference type="STRING" id="4999.A0A1Y1UM09"/>
<reference evidence="14 15" key="1">
    <citation type="submission" date="2017-03" db="EMBL/GenBank/DDBJ databases">
        <title>Widespread Adenine N6-methylation of Active Genes in Fungi.</title>
        <authorList>
            <consortium name="DOE Joint Genome Institute"/>
            <person name="Mondo S.J."/>
            <person name="Dannebaum R.O."/>
            <person name="Kuo R.C."/>
            <person name="Louie K.B."/>
            <person name="Bewick A.J."/>
            <person name="Labutti K."/>
            <person name="Haridas S."/>
            <person name="Kuo A."/>
            <person name="Salamov A."/>
            <person name="Ahrendt S.R."/>
            <person name="Lau R."/>
            <person name="Bowen B.P."/>
            <person name="Lipzen A."/>
            <person name="Sullivan W."/>
            <person name="Andreopoulos W.B."/>
            <person name="Clum A."/>
            <person name="Lindquist E."/>
            <person name="Daum C."/>
            <person name="Northen T.R."/>
            <person name="Ramamoorthy G."/>
            <person name="Schmitz R.J."/>
            <person name="Gryganskyi A."/>
            <person name="Culley D."/>
            <person name="Magnuson J."/>
            <person name="James T.Y."/>
            <person name="O'Malley M.A."/>
            <person name="Stajich J.E."/>
            <person name="Spatafora J.W."/>
            <person name="Visel A."/>
            <person name="Grigoriev I.V."/>
        </authorList>
    </citation>
    <scope>NUCLEOTIDE SEQUENCE [LARGE SCALE GENOMIC DNA]</scope>
    <source>
        <strain evidence="14 15">NRRL Y-17943</strain>
    </source>
</reference>
<keyword evidence="15" id="KW-1185">Reference proteome</keyword>
<evidence type="ECO:0000256" key="11">
    <source>
        <dbReference type="RuleBase" id="RU361255"/>
    </source>
</evidence>
<dbReference type="UniPathway" id="UPA00070">
    <property type="reaction ID" value="UER00946"/>
</dbReference>
<feature type="region of interest" description="Disordered" evidence="12">
    <location>
        <begin position="1"/>
        <end position="30"/>
    </location>
</feature>
<gene>
    <name evidence="14" type="ORF">BD324DRAFT_588950</name>
</gene>
<comment type="subcellular location">
    <subcellularLocation>
        <location evidence="1">Membrane</location>
    </subcellularLocation>
    <subcellularLocation>
        <location evidence="11">Mitochondrion inner membrane</location>
        <topology evidence="11">Single-pass membrane protein</topology>
    </subcellularLocation>
</comment>
<dbReference type="Pfam" id="PF01180">
    <property type="entry name" value="DHO_dh"/>
    <property type="match status" value="1"/>
</dbReference>
<keyword evidence="9" id="KW-0472">Membrane</keyword>
<keyword evidence="8 11" id="KW-0560">Oxidoreductase</keyword>
<dbReference type="Proteomes" id="UP000193218">
    <property type="component" value="Unassembled WGS sequence"/>
</dbReference>
<dbReference type="PROSITE" id="PS00911">
    <property type="entry name" value="DHODEHASE_1"/>
    <property type="match status" value="1"/>
</dbReference>
<dbReference type="PANTHER" id="PTHR48109:SF4">
    <property type="entry name" value="DIHYDROOROTATE DEHYDROGENASE (QUINONE), MITOCHONDRIAL"/>
    <property type="match status" value="1"/>
</dbReference>
<accession>A0A1Y1UM09</accession>
<dbReference type="RefSeq" id="XP_021872446.1">
    <property type="nucleotide sequence ID" value="XM_022013774.1"/>
</dbReference>
<comment type="caution">
    <text evidence="14">The sequence shown here is derived from an EMBL/GenBank/DDBJ whole genome shotgun (WGS) entry which is preliminary data.</text>
</comment>
<feature type="region of interest" description="Disordered" evidence="12">
    <location>
        <begin position="538"/>
        <end position="600"/>
    </location>
</feature>
<evidence type="ECO:0000256" key="9">
    <source>
        <dbReference type="ARBA" id="ARBA00023136"/>
    </source>
</evidence>
<name>A0A1Y1UM09_9TREE</name>
<keyword evidence="7 11" id="KW-0288">FMN</keyword>
<evidence type="ECO:0000259" key="13">
    <source>
        <dbReference type="Pfam" id="PF01180"/>
    </source>
</evidence>
<dbReference type="Gene3D" id="3.20.20.70">
    <property type="entry name" value="Aldolase class I"/>
    <property type="match status" value="1"/>
</dbReference>
<evidence type="ECO:0000313" key="14">
    <source>
        <dbReference type="EMBL" id="ORX38524.1"/>
    </source>
</evidence>
<dbReference type="PANTHER" id="PTHR48109">
    <property type="entry name" value="DIHYDROOROTATE DEHYDROGENASE (QUINONE), MITOCHONDRIAL-RELATED"/>
    <property type="match status" value="1"/>
</dbReference>
<protein>
    <recommendedName>
        <fullName evidence="5 11">Dihydroorotate dehydrogenase (quinone), mitochondrial</fullName>
        <shortName evidence="11">DHOdehase</shortName>
        <ecNumber evidence="4 11">1.3.5.2</ecNumber>
    </recommendedName>
</protein>
<sequence length="600" mass="64834">MPRPTSLVSRLGSAGKLVQSPNATHRPLRLPGQRHASTFQSAPRRFLSTTLIVGGSVALIAYYYDSRSLLHEHVIMPVMRLFDPETGHRLAVRLLSGPKWTRPRDRGVDGPELKTELFGLPLVNPVGIAAGFDKDAQAIDGLFDLGFGYVEIGSVTPEPQPGNPEPRFFRLSEDQAAINRYGFNSLGHGHALGKLRARVYAFARSNPSYFPSSHSSSSSIPLPPSDLPRSLRPGHILAVNLGKNKTSAADSNEDYIKGVKMLGPYADVLVINVSSPNTPGLRALQGRQVLERLLKDVVEERNKIKDERGLPKVAVKVACDLGEEELGDVALAVRRTGIDGIIVSNTTIRREGLGLRSSNQSQIGGLSGKPLFPYALEAVTTLRSLLPPEIPIIGCGGISTGADAVKMAQAGASIVQIYTSFGFRGVGTPRLLKDEISAKLSEGSSKGWHDLVESRTRSTTWVDPLKSGLETLKREAQGLGEMLRRMNEEDDTRRLMKEAEAALSESSKVAEAQLVTEEAEGGPTPASDTQAKLLEEEQNTEPLPVDGPILVLTDGSAADRPAEATSEDPEMPPLSENLEGRDGEAEHWRNTVTSGDRRLV</sequence>
<dbReference type="InterPro" id="IPR013785">
    <property type="entry name" value="Aldolase_TIM"/>
</dbReference>
<dbReference type="InterPro" id="IPR005720">
    <property type="entry name" value="Dihydroorotate_DH_cat"/>
</dbReference>
<comment type="cofactor">
    <cofactor evidence="11">
        <name>FMN</name>
        <dbReference type="ChEBI" id="CHEBI:58210"/>
    </cofactor>
    <text evidence="11">Binds 1 FMN per subunit.</text>
</comment>